<protein>
    <submittedName>
        <fullName evidence="1">Uncharacterized protein</fullName>
    </submittedName>
</protein>
<comment type="caution">
    <text evidence="1">The sequence shown here is derived from an EMBL/GenBank/DDBJ whole genome shotgun (WGS) entry which is preliminary data.</text>
</comment>
<sequence length="89" mass="10346">MHAKERSMLFYSKRANSFHPWHCSASCGWVLNWPHPAPFKGGIPRSTFLDALTLKQLLRQQSTFGSPVLVTYYWRTLPKRSHIGRLFVT</sequence>
<reference evidence="1 2" key="1">
    <citation type="submission" date="2021-06" db="EMBL/GenBank/DDBJ databases">
        <title>Caerostris darwini draft genome.</title>
        <authorList>
            <person name="Kono N."/>
            <person name="Arakawa K."/>
        </authorList>
    </citation>
    <scope>NUCLEOTIDE SEQUENCE [LARGE SCALE GENOMIC DNA]</scope>
</reference>
<evidence type="ECO:0000313" key="2">
    <source>
        <dbReference type="Proteomes" id="UP001054837"/>
    </source>
</evidence>
<dbReference type="Proteomes" id="UP001054837">
    <property type="component" value="Unassembled WGS sequence"/>
</dbReference>
<keyword evidence="2" id="KW-1185">Reference proteome</keyword>
<dbReference type="EMBL" id="BPLQ01014490">
    <property type="protein sequence ID" value="GIY80305.1"/>
    <property type="molecule type" value="Genomic_DNA"/>
</dbReference>
<dbReference type="AlphaFoldDB" id="A0AAV4WBG4"/>
<proteinExistence type="predicted"/>
<name>A0AAV4WBG4_9ARAC</name>
<evidence type="ECO:0000313" key="1">
    <source>
        <dbReference type="EMBL" id="GIY80305.1"/>
    </source>
</evidence>
<organism evidence="1 2">
    <name type="scientific">Caerostris darwini</name>
    <dbReference type="NCBI Taxonomy" id="1538125"/>
    <lineage>
        <taxon>Eukaryota</taxon>
        <taxon>Metazoa</taxon>
        <taxon>Ecdysozoa</taxon>
        <taxon>Arthropoda</taxon>
        <taxon>Chelicerata</taxon>
        <taxon>Arachnida</taxon>
        <taxon>Araneae</taxon>
        <taxon>Araneomorphae</taxon>
        <taxon>Entelegynae</taxon>
        <taxon>Araneoidea</taxon>
        <taxon>Araneidae</taxon>
        <taxon>Caerostris</taxon>
    </lineage>
</organism>
<gene>
    <name evidence="1" type="ORF">CDAR_19571</name>
</gene>
<accession>A0AAV4WBG4</accession>